<evidence type="ECO:0000313" key="16">
    <source>
        <dbReference type="Proteomes" id="UP000295443"/>
    </source>
</evidence>
<keyword evidence="6" id="KW-0560">Oxidoreductase</keyword>
<dbReference type="RefSeq" id="WP_131444824.1">
    <property type="nucleotide sequence ID" value="NZ_SJZB01000013.1"/>
</dbReference>
<dbReference type="PANTHER" id="PTHR42801">
    <property type="entry name" value="THIOREDOXIN-DEPENDENT PEROXIDE REDUCTASE"/>
    <property type="match status" value="1"/>
</dbReference>
<reference evidence="15 16" key="1">
    <citation type="submission" date="2019-03" db="EMBL/GenBank/DDBJ databases">
        <title>Genome sequence of Thiobacillaceae bacterium LSR1, a sulfur-oxidizing bacterium isolated from freshwater sediment.</title>
        <authorList>
            <person name="Li S."/>
        </authorList>
    </citation>
    <scope>NUCLEOTIDE SEQUENCE [LARGE SCALE GENOMIC DNA]</scope>
    <source>
        <strain evidence="15 16">LSR1</strain>
    </source>
</reference>
<protein>
    <recommendedName>
        <fullName evidence="3">thioredoxin-dependent peroxiredoxin</fullName>
        <ecNumber evidence="3">1.11.1.24</ecNumber>
    </recommendedName>
    <alternativeName>
        <fullName evidence="9">Thioredoxin peroxidase</fullName>
    </alternativeName>
    <alternativeName>
        <fullName evidence="11">Thioredoxin-dependent peroxiredoxin Bcp</fullName>
    </alternativeName>
</protein>
<evidence type="ECO:0000256" key="10">
    <source>
        <dbReference type="ARBA" id="ARBA00038489"/>
    </source>
</evidence>
<keyword evidence="7" id="KW-1015">Disulfide bond</keyword>
<comment type="subunit">
    <text evidence="2">Monomer.</text>
</comment>
<dbReference type="Pfam" id="PF00578">
    <property type="entry name" value="AhpC-TSA"/>
    <property type="match status" value="1"/>
</dbReference>
<evidence type="ECO:0000256" key="1">
    <source>
        <dbReference type="ARBA" id="ARBA00003330"/>
    </source>
</evidence>
<evidence type="ECO:0000256" key="9">
    <source>
        <dbReference type="ARBA" id="ARBA00032824"/>
    </source>
</evidence>
<evidence type="ECO:0000256" key="12">
    <source>
        <dbReference type="ARBA" id="ARBA00049091"/>
    </source>
</evidence>
<evidence type="ECO:0000256" key="2">
    <source>
        <dbReference type="ARBA" id="ARBA00011245"/>
    </source>
</evidence>
<dbReference type="OrthoDB" id="9812811at2"/>
<keyword evidence="4" id="KW-0575">Peroxidase</keyword>
<name>A0A4R1BKF3_9PROT</name>
<evidence type="ECO:0000256" key="4">
    <source>
        <dbReference type="ARBA" id="ARBA00022559"/>
    </source>
</evidence>
<dbReference type="PANTHER" id="PTHR42801:SF4">
    <property type="entry name" value="AHPC_TSA FAMILY PROTEIN"/>
    <property type="match status" value="1"/>
</dbReference>
<evidence type="ECO:0000256" key="7">
    <source>
        <dbReference type="ARBA" id="ARBA00023157"/>
    </source>
</evidence>
<feature type="domain" description="Thioredoxin" evidence="14">
    <location>
        <begin position="2"/>
        <end position="154"/>
    </location>
</feature>
<dbReference type="GO" id="GO:0008379">
    <property type="term" value="F:thioredoxin peroxidase activity"/>
    <property type="evidence" value="ECO:0007669"/>
    <property type="project" value="TreeGrafter"/>
</dbReference>
<evidence type="ECO:0000256" key="5">
    <source>
        <dbReference type="ARBA" id="ARBA00022862"/>
    </source>
</evidence>
<dbReference type="PROSITE" id="PS51352">
    <property type="entry name" value="THIOREDOXIN_2"/>
    <property type="match status" value="1"/>
</dbReference>
<dbReference type="Gene3D" id="3.40.30.10">
    <property type="entry name" value="Glutaredoxin"/>
    <property type="match status" value="1"/>
</dbReference>
<dbReference type="CDD" id="cd03017">
    <property type="entry name" value="PRX_BCP"/>
    <property type="match status" value="1"/>
</dbReference>
<dbReference type="GO" id="GO:0045454">
    <property type="term" value="P:cell redox homeostasis"/>
    <property type="evidence" value="ECO:0007669"/>
    <property type="project" value="TreeGrafter"/>
</dbReference>
<evidence type="ECO:0000256" key="13">
    <source>
        <dbReference type="PIRSR" id="PIRSR000239-1"/>
    </source>
</evidence>
<proteinExistence type="inferred from homology"/>
<comment type="function">
    <text evidence="1">Thiol-specific peroxidase that catalyzes the reduction of hydrogen peroxide and organic hydroperoxides to water and alcohols, respectively. Plays a role in cell protection against oxidative stress by detoxifying peroxides and as sensor of hydrogen peroxide-mediated signaling events.</text>
</comment>
<comment type="caution">
    <text evidence="15">The sequence shown here is derived from an EMBL/GenBank/DDBJ whole genome shotgun (WGS) entry which is preliminary data.</text>
</comment>
<dbReference type="InterPro" id="IPR050924">
    <property type="entry name" value="Peroxiredoxin_BCP/PrxQ"/>
</dbReference>
<dbReference type="GO" id="GO:0005737">
    <property type="term" value="C:cytoplasm"/>
    <property type="evidence" value="ECO:0007669"/>
    <property type="project" value="TreeGrafter"/>
</dbReference>
<dbReference type="AlphaFoldDB" id="A0A4R1BKF3"/>
<keyword evidence="5" id="KW-0049">Antioxidant</keyword>
<evidence type="ECO:0000256" key="3">
    <source>
        <dbReference type="ARBA" id="ARBA00013017"/>
    </source>
</evidence>
<comment type="catalytic activity">
    <reaction evidence="12">
        <text>a hydroperoxide + [thioredoxin]-dithiol = an alcohol + [thioredoxin]-disulfide + H2O</text>
        <dbReference type="Rhea" id="RHEA:62620"/>
        <dbReference type="Rhea" id="RHEA-COMP:10698"/>
        <dbReference type="Rhea" id="RHEA-COMP:10700"/>
        <dbReference type="ChEBI" id="CHEBI:15377"/>
        <dbReference type="ChEBI" id="CHEBI:29950"/>
        <dbReference type="ChEBI" id="CHEBI:30879"/>
        <dbReference type="ChEBI" id="CHEBI:35924"/>
        <dbReference type="ChEBI" id="CHEBI:50058"/>
        <dbReference type="EC" id="1.11.1.24"/>
    </reaction>
</comment>
<dbReference type="GO" id="GO:0034599">
    <property type="term" value="P:cellular response to oxidative stress"/>
    <property type="evidence" value="ECO:0007669"/>
    <property type="project" value="TreeGrafter"/>
</dbReference>
<dbReference type="InterPro" id="IPR024706">
    <property type="entry name" value="Peroxiredoxin_AhpC-typ"/>
</dbReference>
<comment type="similarity">
    <text evidence="10">Belongs to the peroxiredoxin family. BCP/PrxQ subfamily.</text>
</comment>
<evidence type="ECO:0000256" key="6">
    <source>
        <dbReference type="ARBA" id="ARBA00023002"/>
    </source>
</evidence>
<dbReference type="InterPro" id="IPR000866">
    <property type="entry name" value="AhpC/TSA"/>
</dbReference>
<keyword evidence="16" id="KW-1185">Reference proteome</keyword>
<dbReference type="InterPro" id="IPR036249">
    <property type="entry name" value="Thioredoxin-like_sf"/>
</dbReference>
<accession>A0A4R1BKF3</accession>
<dbReference type="InterPro" id="IPR013766">
    <property type="entry name" value="Thioredoxin_domain"/>
</dbReference>
<evidence type="ECO:0000256" key="11">
    <source>
        <dbReference type="ARBA" id="ARBA00042639"/>
    </source>
</evidence>
<dbReference type="SUPFAM" id="SSF52833">
    <property type="entry name" value="Thioredoxin-like"/>
    <property type="match status" value="1"/>
</dbReference>
<dbReference type="EC" id="1.11.1.24" evidence="3"/>
<organism evidence="15 16">
    <name type="scientific">Parasulfuritortus cantonensis</name>
    <dbReference type="NCBI Taxonomy" id="2528202"/>
    <lineage>
        <taxon>Bacteria</taxon>
        <taxon>Pseudomonadati</taxon>
        <taxon>Pseudomonadota</taxon>
        <taxon>Betaproteobacteria</taxon>
        <taxon>Nitrosomonadales</taxon>
        <taxon>Thiobacillaceae</taxon>
        <taxon>Parasulfuritortus</taxon>
    </lineage>
</organism>
<dbReference type="Proteomes" id="UP000295443">
    <property type="component" value="Unassembled WGS sequence"/>
</dbReference>
<evidence type="ECO:0000259" key="14">
    <source>
        <dbReference type="PROSITE" id="PS51352"/>
    </source>
</evidence>
<dbReference type="PIRSF" id="PIRSF000239">
    <property type="entry name" value="AHPC"/>
    <property type="match status" value="1"/>
</dbReference>
<sequence>MLKPGDEAPDFELPDADMEIVRLADMRKERNVVLYFYVRDNTPGCTTEAIEFSDLEGDFARLGCVVLGVSRDDCISHGVFRDKHGISVRLLADKDCVVCRAYGVLVNKEVDGVMRESAQRSTFLIDRAGKVRQALYGVTAKGHAEEMLKLVKEL</sequence>
<dbReference type="FunFam" id="3.40.30.10:FF:000007">
    <property type="entry name" value="Thioredoxin-dependent thiol peroxidase"/>
    <property type="match status" value="1"/>
</dbReference>
<evidence type="ECO:0000313" key="15">
    <source>
        <dbReference type="EMBL" id="TCJ17905.1"/>
    </source>
</evidence>
<gene>
    <name evidence="15" type="ORF">EZJ19_03065</name>
</gene>
<feature type="active site" description="Cysteine sulfenic acid (-SOH) intermediate; for peroxidase activity" evidence="13">
    <location>
        <position position="45"/>
    </location>
</feature>
<keyword evidence="8" id="KW-0676">Redox-active center</keyword>
<dbReference type="EMBL" id="SJZB01000013">
    <property type="protein sequence ID" value="TCJ17905.1"/>
    <property type="molecule type" value="Genomic_DNA"/>
</dbReference>
<evidence type="ECO:0000256" key="8">
    <source>
        <dbReference type="ARBA" id="ARBA00023284"/>
    </source>
</evidence>